<dbReference type="InterPro" id="IPR045249">
    <property type="entry name" value="HARBI1-like"/>
</dbReference>
<reference evidence="2" key="1">
    <citation type="submission" date="2020-07" db="EMBL/GenBank/DDBJ databases">
        <authorList>
            <person name="Lin J."/>
        </authorList>
    </citation>
    <scope>NUCLEOTIDE SEQUENCE</scope>
</reference>
<dbReference type="InterPro" id="IPR058353">
    <property type="entry name" value="DUF8040"/>
</dbReference>
<feature type="domain" description="DUF8040" evidence="1">
    <location>
        <begin position="100"/>
        <end position="130"/>
    </location>
</feature>
<dbReference type="PANTHER" id="PTHR22930">
    <property type="match status" value="1"/>
</dbReference>
<dbReference type="EMBL" id="LR862139">
    <property type="protein sequence ID" value="CAD1818316.1"/>
    <property type="molecule type" value="Genomic_DNA"/>
</dbReference>
<dbReference type="Pfam" id="PF26138">
    <property type="entry name" value="DUF8040"/>
    <property type="match status" value="1"/>
</dbReference>
<evidence type="ECO:0000259" key="1">
    <source>
        <dbReference type="Pfam" id="PF26138"/>
    </source>
</evidence>
<name>A0A6V7NJ45_ANACO</name>
<dbReference type="PANTHER" id="PTHR22930:SF259">
    <property type="entry name" value="OS08G0106900 PROTEIN"/>
    <property type="match status" value="1"/>
</dbReference>
<proteinExistence type="predicted"/>
<evidence type="ECO:0000313" key="2">
    <source>
        <dbReference type="EMBL" id="CAD1818316.1"/>
    </source>
</evidence>
<accession>A0A6V7NJ45</accession>
<dbReference type="AlphaFoldDB" id="A0A6V7NJ45"/>
<gene>
    <name evidence="2" type="ORF">CB5_LOCUS1527</name>
</gene>
<protein>
    <recommendedName>
        <fullName evidence="1">DUF8040 domain-containing protein</fullName>
    </recommendedName>
</protein>
<organism evidence="2">
    <name type="scientific">Ananas comosus var. bracteatus</name>
    <name type="common">red pineapple</name>
    <dbReference type="NCBI Taxonomy" id="296719"/>
    <lineage>
        <taxon>Eukaryota</taxon>
        <taxon>Viridiplantae</taxon>
        <taxon>Streptophyta</taxon>
        <taxon>Embryophyta</taxon>
        <taxon>Tracheophyta</taxon>
        <taxon>Spermatophyta</taxon>
        <taxon>Magnoliopsida</taxon>
        <taxon>Liliopsida</taxon>
        <taxon>Poales</taxon>
        <taxon>Bromeliaceae</taxon>
        <taxon>Bromelioideae</taxon>
        <taxon>Ananas</taxon>
    </lineage>
</organism>
<sequence length="279" mass="31901">MHATSVWDDGLSDDDILVLCDAFKEEKNRNAFMSLNDSHARKWIEREIAQHNLYYSRSSFPGFRTMSAKTKVSDSAVYGHQMLCDIISGHHERCCHNFRHGVANRILAETFQHSGETISRHFNNVLRGIVRLKDEYIMLPSSNAAVHPRIRIIQIFNLSRMLLVRSTEHISVVVKRSQQAPFRCRKGFTSQNMMAAVSFDLNFLFVCTGWEGSAADMRVLRWACESGGFVFPKGSQQQHQRHEQVAESSLDVLGNFDQDPATQYVCCFDVNSYLRMKGT</sequence>